<dbReference type="SUPFAM" id="SSF54909">
    <property type="entry name" value="Dimeric alpha+beta barrel"/>
    <property type="match status" value="1"/>
</dbReference>
<keyword evidence="1" id="KW-0805">Transcription regulation</keyword>
<dbReference type="InterPro" id="IPR019888">
    <property type="entry name" value="Tscrpt_reg_AsnC-like"/>
</dbReference>
<dbReference type="InterPro" id="IPR019887">
    <property type="entry name" value="Tscrpt_reg_AsnC/Lrp_C"/>
</dbReference>
<reference evidence="5 6" key="1">
    <citation type="submission" date="2023-03" db="EMBL/GenBank/DDBJ databases">
        <title>Bacillus Genome Sequencing.</title>
        <authorList>
            <person name="Dunlap C."/>
        </authorList>
    </citation>
    <scope>NUCLEOTIDE SEQUENCE [LARGE SCALE GENOMIC DNA]</scope>
    <source>
        <strain evidence="5 6">NRS-1717</strain>
    </source>
</reference>
<dbReference type="PRINTS" id="PR00033">
    <property type="entry name" value="HTHASNC"/>
</dbReference>
<dbReference type="Proteomes" id="UP001342826">
    <property type="component" value="Unassembled WGS sequence"/>
</dbReference>
<dbReference type="EMBL" id="JARTFS010000001">
    <property type="protein sequence ID" value="MED4400074.1"/>
    <property type="molecule type" value="Genomic_DNA"/>
</dbReference>
<evidence type="ECO:0000256" key="1">
    <source>
        <dbReference type="ARBA" id="ARBA00023015"/>
    </source>
</evidence>
<dbReference type="CDD" id="cd00090">
    <property type="entry name" value="HTH_ARSR"/>
    <property type="match status" value="1"/>
</dbReference>
<dbReference type="SUPFAM" id="SSF46785">
    <property type="entry name" value="Winged helix' DNA-binding domain"/>
    <property type="match status" value="1"/>
</dbReference>
<sequence>MDSVDREILMYMQEDAKLSMTSIGKLIGMSQPAITERVKRLEEQGIIANYRTIVANDKIGKSTVAFILFRTTQCLNFVDYCEKTSQVVECHRISGEFNYLIKVVVESTKELELFENESMKYGNSTTLISLSSPIDYKPLIPSNNLLKDINKLG</sequence>
<protein>
    <submittedName>
        <fullName evidence="5">Lrp/AsnC family transcriptional regulator</fullName>
    </submittedName>
</protein>
<evidence type="ECO:0000256" key="3">
    <source>
        <dbReference type="ARBA" id="ARBA00023163"/>
    </source>
</evidence>
<comment type="caution">
    <text evidence="5">The sequence shown here is derived from an EMBL/GenBank/DDBJ whole genome shotgun (WGS) entry which is preliminary data.</text>
</comment>
<dbReference type="SMART" id="SM00344">
    <property type="entry name" value="HTH_ASNC"/>
    <property type="match status" value="1"/>
</dbReference>
<evidence type="ECO:0000256" key="2">
    <source>
        <dbReference type="ARBA" id="ARBA00023125"/>
    </source>
</evidence>
<dbReference type="InterPro" id="IPR000485">
    <property type="entry name" value="AsnC-type_HTH_dom"/>
</dbReference>
<accession>A0ABU6NV24</accession>
<evidence type="ECO:0000313" key="6">
    <source>
        <dbReference type="Proteomes" id="UP001342826"/>
    </source>
</evidence>
<dbReference type="InterPro" id="IPR011008">
    <property type="entry name" value="Dimeric_a/b-barrel"/>
</dbReference>
<keyword evidence="2" id="KW-0238">DNA-binding</keyword>
<dbReference type="PROSITE" id="PS50956">
    <property type="entry name" value="HTH_ASNC_2"/>
    <property type="match status" value="1"/>
</dbReference>
<dbReference type="Pfam" id="PF01037">
    <property type="entry name" value="AsnC_trans_reg"/>
    <property type="match status" value="1"/>
</dbReference>
<dbReference type="RefSeq" id="WP_327997795.1">
    <property type="nucleotide sequence ID" value="NZ_JARTFS010000001.1"/>
</dbReference>
<proteinExistence type="predicted"/>
<feature type="domain" description="HTH asnC-type" evidence="4">
    <location>
        <begin position="1"/>
        <end position="62"/>
    </location>
</feature>
<dbReference type="PANTHER" id="PTHR30154">
    <property type="entry name" value="LEUCINE-RESPONSIVE REGULATORY PROTEIN"/>
    <property type="match status" value="1"/>
</dbReference>
<keyword evidence="6" id="KW-1185">Reference proteome</keyword>
<evidence type="ECO:0000259" key="4">
    <source>
        <dbReference type="PROSITE" id="PS50956"/>
    </source>
</evidence>
<keyword evidence="3" id="KW-0804">Transcription</keyword>
<name>A0ABU6NV24_9BACI</name>
<dbReference type="InterPro" id="IPR011991">
    <property type="entry name" value="ArsR-like_HTH"/>
</dbReference>
<dbReference type="Pfam" id="PF13404">
    <property type="entry name" value="HTH_AsnC-type"/>
    <property type="match status" value="1"/>
</dbReference>
<dbReference type="InterPro" id="IPR036390">
    <property type="entry name" value="WH_DNA-bd_sf"/>
</dbReference>
<dbReference type="InterPro" id="IPR036388">
    <property type="entry name" value="WH-like_DNA-bd_sf"/>
</dbReference>
<dbReference type="PANTHER" id="PTHR30154:SF20">
    <property type="entry name" value="LEUCINE-RESPONSIVE REGULATORY PROTEIN"/>
    <property type="match status" value="1"/>
</dbReference>
<gene>
    <name evidence="5" type="ORF">P9271_01715</name>
</gene>
<evidence type="ECO:0000313" key="5">
    <source>
        <dbReference type="EMBL" id="MED4400074.1"/>
    </source>
</evidence>
<organism evidence="5 6">
    <name type="scientific">Metabacillus fastidiosus</name>
    <dbReference type="NCBI Taxonomy" id="1458"/>
    <lineage>
        <taxon>Bacteria</taxon>
        <taxon>Bacillati</taxon>
        <taxon>Bacillota</taxon>
        <taxon>Bacilli</taxon>
        <taxon>Bacillales</taxon>
        <taxon>Bacillaceae</taxon>
        <taxon>Metabacillus</taxon>
    </lineage>
</organism>
<dbReference type="Gene3D" id="3.30.70.920">
    <property type="match status" value="1"/>
</dbReference>
<dbReference type="Gene3D" id="1.10.10.10">
    <property type="entry name" value="Winged helix-like DNA-binding domain superfamily/Winged helix DNA-binding domain"/>
    <property type="match status" value="1"/>
</dbReference>